<proteinExistence type="predicted"/>
<keyword evidence="2" id="KW-1185">Reference proteome</keyword>
<name>A0A1I0NWH1_9FLAO</name>
<reference evidence="2" key="1">
    <citation type="submission" date="2016-10" db="EMBL/GenBank/DDBJ databases">
        <authorList>
            <person name="Varghese N."/>
            <person name="Submissions S."/>
        </authorList>
    </citation>
    <scope>NUCLEOTIDE SEQUENCE [LARGE SCALE GENOMIC DNA]</scope>
    <source>
        <strain evidence="2">DSM 17724</strain>
    </source>
</reference>
<accession>A0A1I0NWH1</accession>
<organism evidence="1 2">
    <name type="scientific">Chryseobacterium wanjuense</name>
    <dbReference type="NCBI Taxonomy" id="356305"/>
    <lineage>
        <taxon>Bacteria</taxon>
        <taxon>Pseudomonadati</taxon>
        <taxon>Bacteroidota</taxon>
        <taxon>Flavobacteriia</taxon>
        <taxon>Flavobacteriales</taxon>
        <taxon>Weeksellaceae</taxon>
        <taxon>Chryseobacterium group</taxon>
        <taxon>Chryseobacterium</taxon>
    </lineage>
</organism>
<dbReference type="Proteomes" id="UP000199469">
    <property type="component" value="Unassembled WGS sequence"/>
</dbReference>
<dbReference type="EMBL" id="FOIU01000001">
    <property type="protein sequence ID" value="SEW06003.1"/>
    <property type="molecule type" value="Genomic_DNA"/>
</dbReference>
<protein>
    <submittedName>
        <fullName evidence="1">Uncharacterized protein</fullName>
    </submittedName>
</protein>
<dbReference type="OrthoDB" id="8746011at2"/>
<dbReference type="STRING" id="356305.SAMN05421841_0840"/>
<gene>
    <name evidence="1" type="ORF">SAMN05421841_0840</name>
</gene>
<evidence type="ECO:0000313" key="1">
    <source>
        <dbReference type="EMBL" id="SEW06003.1"/>
    </source>
</evidence>
<dbReference type="RefSeq" id="WP_089790778.1">
    <property type="nucleotide sequence ID" value="NZ_FOIU01000001.1"/>
</dbReference>
<dbReference type="AlphaFoldDB" id="A0A1I0NWH1"/>
<sequence>MNDLLKFAIEGHGGLENWNKFNKVSAHINVEGLTWERKQQPGILKDANVQVDLKQQKVSFVSVKEEWETIFEPHLVYTKATHGEILEELSNPRESFEKYTRDTPWSRLQAFYFAGYAMWTYFNAPFCFNDPEYEVTEIEPWEEDGETYRRLQVIFPEHVATHSRVQTFYIDKNGLIKRHDYNVEISGNAAGAHYLYEYQTVQGIQFPTKRRVFIRQEDNTSLQPEPILVSINFSNISLT</sequence>
<evidence type="ECO:0000313" key="2">
    <source>
        <dbReference type="Proteomes" id="UP000199469"/>
    </source>
</evidence>